<keyword evidence="2" id="KW-1133">Transmembrane helix</keyword>
<organism evidence="4 5">
    <name type="scientific">Dreissena polymorpha</name>
    <name type="common">Zebra mussel</name>
    <name type="synonym">Mytilus polymorpha</name>
    <dbReference type="NCBI Taxonomy" id="45954"/>
    <lineage>
        <taxon>Eukaryota</taxon>
        <taxon>Metazoa</taxon>
        <taxon>Spiralia</taxon>
        <taxon>Lophotrochozoa</taxon>
        <taxon>Mollusca</taxon>
        <taxon>Bivalvia</taxon>
        <taxon>Autobranchia</taxon>
        <taxon>Heteroconchia</taxon>
        <taxon>Euheterodonta</taxon>
        <taxon>Imparidentia</taxon>
        <taxon>Neoheterodontei</taxon>
        <taxon>Myida</taxon>
        <taxon>Dreissenoidea</taxon>
        <taxon>Dreissenidae</taxon>
        <taxon>Dreissena</taxon>
    </lineage>
</organism>
<dbReference type="Proteomes" id="UP000828390">
    <property type="component" value="Unassembled WGS sequence"/>
</dbReference>
<dbReference type="Pfam" id="PF25044">
    <property type="entry name" value="DUF7789"/>
    <property type="match status" value="2"/>
</dbReference>
<evidence type="ECO:0000256" key="2">
    <source>
        <dbReference type="SAM" id="Phobius"/>
    </source>
</evidence>
<feature type="transmembrane region" description="Helical" evidence="2">
    <location>
        <begin position="240"/>
        <end position="260"/>
    </location>
</feature>
<dbReference type="PANTHER" id="PTHR39299:SF1">
    <property type="entry name" value="TRANSMEMBRANE PROTEIN"/>
    <property type="match status" value="1"/>
</dbReference>
<feature type="region of interest" description="Disordered" evidence="1">
    <location>
        <begin position="319"/>
        <end position="339"/>
    </location>
</feature>
<evidence type="ECO:0000313" key="4">
    <source>
        <dbReference type="EMBL" id="KAH3821249.1"/>
    </source>
</evidence>
<keyword evidence="5" id="KW-1185">Reference proteome</keyword>
<gene>
    <name evidence="4" type="ORF">DPMN_123011</name>
</gene>
<feature type="transmembrane region" description="Helical" evidence="2">
    <location>
        <begin position="74"/>
        <end position="92"/>
    </location>
</feature>
<evidence type="ECO:0000313" key="5">
    <source>
        <dbReference type="Proteomes" id="UP000828390"/>
    </source>
</evidence>
<feature type="domain" description="DUF7789" evidence="3">
    <location>
        <begin position="166"/>
        <end position="296"/>
    </location>
</feature>
<feature type="transmembrane region" description="Helical" evidence="2">
    <location>
        <begin position="104"/>
        <end position="123"/>
    </location>
</feature>
<dbReference type="AlphaFoldDB" id="A0A9D4GTL1"/>
<sequence length="339" mass="37396">MVDRDENTGPLSFADVGIPAPKNTKNTCFGKIRSWQSLTKLETAFLVTSLTGIVCFIVFTCIRIANMPRDDPDFTFAILVLVNAVICLYYAVNGIMYERPCELILLVLATITIWIYLVLNYAISVRTDIKLARMVVTSVLGPALIAMGVYICRHYMLSKNLIFRTVGANADLQKMCNTMFIFIDLLKADLQISVSMAILVMNDGTKLNLEDKILLPVVLVVSSGTFAAGYCSVRLESRLSALFFVILWFVLPAYAMYLVVKAGQDLQDTSHDSKTEIGLYAVLFVTAAIALVLRMATLFFGVKVYKHFGKGLAKKVFGDPTQSTTSSVTEQEPNINGSA</sequence>
<name>A0A9D4GTL1_DREPO</name>
<feature type="compositionally biased region" description="Low complexity" evidence="1">
    <location>
        <begin position="321"/>
        <end position="332"/>
    </location>
</feature>
<feature type="transmembrane region" description="Helical" evidence="2">
    <location>
        <begin position="135"/>
        <end position="156"/>
    </location>
</feature>
<comment type="caution">
    <text evidence="4">The sequence shown here is derived from an EMBL/GenBank/DDBJ whole genome shotgun (WGS) entry which is preliminary data.</text>
</comment>
<dbReference type="OrthoDB" id="2448307at2759"/>
<feature type="domain" description="DUF7789" evidence="3">
    <location>
        <begin position="29"/>
        <end position="149"/>
    </location>
</feature>
<reference evidence="4" key="1">
    <citation type="journal article" date="2019" name="bioRxiv">
        <title>The Genome of the Zebra Mussel, Dreissena polymorpha: A Resource for Invasive Species Research.</title>
        <authorList>
            <person name="McCartney M.A."/>
            <person name="Auch B."/>
            <person name="Kono T."/>
            <person name="Mallez S."/>
            <person name="Zhang Y."/>
            <person name="Obille A."/>
            <person name="Becker A."/>
            <person name="Abrahante J.E."/>
            <person name="Garbe J."/>
            <person name="Badalamenti J.P."/>
            <person name="Herman A."/>
            <person name="Mangelson H."/>
            <person name="Liachko I."/>
            <person name="Sullivan S."/>
            <person name="Sone E.D."/>
            <person name="Koren S."/>
            <person name="Silverstein K.A.T."/>
            <person name="Beckman K.B."/>
            <person name="Gohl D.M."/>
        </authorList>
    </citation>
    <scope>NUCLEOTIDE SEQUENCE</scope>
    <source>
        <strain evidence="4">Duluth1</strain>
        <tissue evidence="4">Whole animal</tissue>
    </source>
</reference>
<feature type="transmembrane region" description="Helical" evidence="2">
    <location>
        <begin position="280"/>
        <end position="305"/>
    </location>
</feature>
<evidence type="ECO:0000259" key="3">
    <source>
        <dbReference type="Pfam" id="PF25044"/>
    </source>
</evidence>
<dbReference type="EMBL" id="JAIWYP010000005">
    <property type="protein sequence ID" value="KAH3821249.1"/>
    <property type="molecule type" value="Genomic_DNA"/>
</dbReference>
<reference evidence="4" key="2">
    <citation type="submission" date="2020-11" db="EMBL/GenBank/DDBJ databases">
        <authorList>
            <person name="McCartney M.A."/>
            <person name="Auch B."/>
            <person name="Kono T."/>
            <person name="Mallez S."/>
            <person name="Becker A."/>
            <person name="Gohl D.M."/>
            <person name="Silverstein K.A.T."/>
            <person name="Koren S."/>
            <person name="Bechman K.B."/>
            <person name="Herman A."/>
            <person name="Abrahante J.E."/>
            <person name="Garbe J."/>
        </authorList>
    </citation>
    <scope>NUCLEOTIDE SEQUENCE</scope>
    <source>
        <strain evidence="4">Duluth1</strain>
        <tissue evidence="4">Whole animal</tissue>
    </source>
</reference>
<evidence type="ECO:0000256" key="1">
    <source>
        <dbReference type="SAM" id="MobiDB-lite"/>
    </source>
</evidence>
<proteinExistence type="predicted"/>
<keyword evidence="2" id="KW-0472">Membrane</keyword>
<keyword evidence="2" id="KW-0812">Transmembrane</keyword>
<dbReference type="InterPro" id="IPR056691">
    <property type="entry name" value="DUF7789"/>
</dbReference>
<protein>
    <recommendedName>
        <fullName evidence="3">DUF7789 domain-containing protein</fullName>
    </recommendedName>
</protein>
<dbReference type="PANTHER" id="PTHR39299">
    <property type="entry name" value="TRANSMEMBRANE PROTEIN"/>
    <property type="match status" value="1"/>
</dbReference>
<feature type="transmembrane region" description="Helical" evidence="2">
    <location>
        <begin position="213"/>
        <end position="233"/>
    </location>
</feature>
<accession>A0A9D4GTL1</accession>
<feature type="transmembrane region" description="Helical" evidence="2">
    <location>
        <begin position="43"/>
        <end position="62"/>
    </location>
</feature>